<dbReference type="PANTHER" id="PTHR11434:SF16">
    <property type="entry name" value="NADH-UBIQUINONE OXIDOREDUCTASE CHAIN 4L"/>
    <property type="match status" value="1"/>
</dbReference>
<accession>A0A248RAM2</accession>
<keyword evidence="11" id="KW-0150">Chloroplast</keyword>
<comment type="function">
    <text evidence="10">NDH shuttles electrons from NAD(P)H:plastoquinone, via FMN and iron-sulfur (Fe-S) centers, to quinones in the photosynthetic chain and possibly in a chloroplast respiratory chain. The immediate electron acceptor for the enzyme in this species is believed to be plastoquinone. Couples the redox reaction to proton translocation, and thus conserves the redox energy in a proton gradient.</text>
</comment>
<evidence type="ECO:0000256" key="10">
    <source>
        <dbReference type="HAMAP-Rule" id="MF_01456"/>
    </source>
</evidence>
<keyword evidence="6 10" id="KW-0521">NADP</keyword>
<comment type="subcellular location">
    <subcellularLocation>
        <location evidence="1">Membrane</location>
        <topology evidence="1">Multi-pass membrane protein</topology>
    </subcellularLocation>
    <subcellularLocation>
        <location evidence="10">Plastid</location>
        <location evidence="10">Chloroplast thylakoid membrane</location>
        <topology evidence="10">Multi-pass membrane protein</topology>
    </subcellularLocation>
</comment>
<dbReference type="FunFam" id="1.10.287.3510:FF:000001">
    <property type="entry name" value="NADH-quinone oxidoreductase subunit K"/>
    <property type="match status" value="1"/>
</dbReference>
<keyword evidence="9 10" id="KW-0472">Membrane</keyword>
<dbReference type="Pfam" id="PF00420">
    <property type="entry name" value="Oxidored_q2"/>
    <property type="match status" value="1"/>
</dbReference>
<evidence type="ECO:0000256" key="9">
    <source>
        <dbReference type="ARBA" id="ARBA00023136"/>
    </source>
</evidence>
<dbReference type="GO" id="GO:0042773">
    <property type="term" value="P:ATP synthesis coupled electron transport"/>
    <property type="evidence" value="ECO:0007669"/>
    <property type="project" value="InterPro"/>
</dbReference>
<dbReference type="AlphaFoldDB" id="A0A248RAM2"/>
<dbReference type="HAMAP" id="MF_01456">
    <property type="entry name" value="NDH1_NuoK"/>
    <property type="match status" value="1"/>
</dbReference>
<gene>
    <name evidence="10 11" type="primary">ndhE</name>
</gene>
<dbReference type="GO" id="GO:0019684">
    <property type="term" value="P:photosynthesis, light reaction"/>
    <property type="evidence" value="ECO:0007669"/>
    <property type="project" value="UniProtKB-UniRule"/>
</dbReference>
<reference evidence="11" key="1">
    <citation type="journal article" date="2017" name="Genome Biol. Evol.">
        <title>Plastid Phylogenomics Resolve Deep Relationships among Eupolypod II Ferns with Rapid Radiation and Rate Heterogeneity.</title>
        <authorList>
            <person name="Wei R."/>
            <person name="Yan Y.-H."/>
            <person name="Harris A.J."/>
            <person name="Kang J.-S."/>
            <person name="Shen H."/>
            <person name="Xiang Q.-P."/>
            <person name="Zhang X.-C."/>
        </authorList>
    </citation>
    <scope>NUCLEOTIDE SEQUENCE</scope>
</reference>
<evidence type="ECO:0000256" key="7">
    <source>
        <dbReference type="ARBA" id="ARBA00022957"/>
    </source>
</evidence>
<keyword evidence="12" id="KW-0496">Mitochondrion</keyword>
<keyword evidence="11" id="KW-0934">Plastid</keyword>
<dbReference type="EMBL" id="KY427338">
    <property type="protein sequence ID" value="ASU94527.1"/>
    <property type="molecule type" value="Genomic_DNA"/>
</dbReference>
<comment type="catalytic activity">
    <reaction evidence="10">
        <text>a plastoquinone + NADH + (n+1) H(+)(in) = a plastoquinol + NAD(+) + n H(+)(out)</text>
        <dbReference type="Rhea" id="RHEA:42608"/>
        <dbReference type="Rhea" id="RHEA-COMP:9561"/>
        <dbReference type="Rhea" id="RHEA-COMP:9562"/>
        <dbReference type="ChEBI" id="CHEBI:15378"/>
        <dbReference type="ChEBI" id="CHEBI:17757"/>
        <dbReference type="ChEBI" id="CHEBI:57540"/>
        <dbReference type="ChEBI" id="CHEBI:57945"/>
        <dbReference type="ChEBI" id="CHEBI:62192"/>
    </reaction>
</comment>
<evidence type="ECO:0000256" key="2">
    <source>
        <dbReference type="ARBA" id="ARBA00010519"/>
    </source>
</evidence>
<keyword evidence="7 10" id="KW-0618">Plastoquinone</keyword>
<reference evidence="12" key="3">
    <citation type="submission" date="2018-03" db="EMBL/GenBank/DDBJ databases">
        <authorList>
            <person name="Keele B.F."/>
        </authorList>
    </citation>
    <scope>NUCLEOTIDE SEQUENCE</scope>
</reference>
<evidence type="ECO:0000256" key="4">
    <source>
        <dbReference type="ARBA" id="ARBA00022692"/>
    </source>
</evidence>
<sequence length="100" mass="11004">MFEHGLVLGAYPLRVGFLGLVTSRNMVRALMSLESIFNGVNINFITSSNFFNNKLVGGEIFPIFVIAVAAAEAATGLATAPSLQRNRRSTRIDQFNLLKW</sequence>
<geneLocation type="chloroplast" evidence="11"/>
<feature type="transmembrane region" description="Helical" evidence="10">
    <location>
        <begin position="60"/>
        <end position="80"/>
    </location>
</feature>
<evidence type="ECO:0000313" key="12">
    <source>
        <dbReference type="EMBL" id="AYB71647.1"/>
    </source>
</evidence>
<dbReference type="GO" id="GO:0048038">
    <property type="term" value="F:quinone binding"/>
    <property type="evidence" value="ECO:0007669"/>
    <property type="project" value="UniProtKB-KW"/>
</dbReference>
<keyword evidence="4 10" id="KW-0812">Transmembrane</keyword>
<dbReference type="RefSeq" id="YP_009425864.1">
    <property type="nucleotide sequence ID" value="NC_035844.1"/>
</dbReference>
<dbReference type="Gene3D" id="1.10.287.3510">
    <property type="match status" value="1"/>
</dbReference>
<comment type="catalytic activity">
    <reaction evidence="10">
        <text>a plastoquinone + NADPH + (n+1) H(+)(in) = a plastoquinol + NADP(+) + n H(+)(out)</text>
        <dbReference type="Rhea" id="RHEA:42612"/>
        <dbReference type="Rhea" id="RHEA-COMP:9561"/>
        <dbReference type="Rhea" id="RHEA-COMP:9562"/>
        <dbReference type="ChEBI" id="CHEBI:15378"/>
        <dbReference type="ChEBI" id="CHEBI:17757"/>
        <dbReference type="ChEBI" id="CHEBI:57783"/>
        <dbReference type="ChEBI" id="CHEBI:58349"/>
        <dbReference type="ChEBI" id="CHEBI:62192"/>
    </reaction>
</comment>
<keyword evidence="10" id="KW-1278">Translocase</keyword>
<evidence type="ECO:0000256" key="6">
    <source>
        <dbReference type="ARBA" id="ARBA00022857"/>
    </source>
</evidence>
<dbReference type="InterPro" id="IPR039428">
    <property type="entry name" value="NUOK/Mnh_C1-like"/>
</dbReference>
<protein>
    <recommendedName>
        <fullName evidence="10">NAD(P)H-quinone oxidoreductase subunit 4L, chloroplastic</fullName>
        <ecNumber evidence="10">7.1.1.-</ecNumber>
    </recommendedName>
    <alternativeName>
        <fullName evidence="10">NAD(P)H dehydrogenase subunit 4L</fullName>
    </alternativeName>
    <alternativeName>
        <fullName evidence="10">NADH-plastoquinone oxidoreductase subunit 4L</fullName>
    </alternativeName>
</protein>
<dbReference type="NCBIfam" id="NF004320">
    <property type="entry name" value="PRK05715.1-2"/>
    <property type="match status" value="1"/>
</dbReference>
<comment type="caution">
    <text evidence="10">Lacks conserved residue(s) required for the propagation of feature annotation.</text>
</comment>
<proteinExistence type="inferred from homology"/>
<organism evidence="11">
    <name type="scientific">Deparia lancea</name>
    <name type="common">False spleenwort</name>
    <name type="synonym">Asplenium lanceum</name>
    <dbReference type="NCBI Taxonomy" id="104666"/>
    <lineage>
        <taxon>Eukaryota</taxon>
        <taxon>Viridiplantae</taxon>
        <taxon>Streptophyta</taxon>
        <taxon>Embryophyta</taxon>
        <taxon>Tracheophyta</taxon>
        <taxon>Polypodiopsida</taxon>
        <taxon>Polypodiidae</taxon>
        <taxon>Polypodiales</taxon>
        <taxon>Aspleniineae</taxon>
        <taxon>Athyriaceae</taxon>
        <taxon>Deparia</taxon>
    </lineage>
</organism>
<dbReference type="GO" id="GO:0030964">
    <property type="term" value="C:NADH dehydrogenase complex"/>
    <property type="evidence" value="ECO:0007669"/>
    <property type="project" value="TreeGrafter"/>
</dbReference>
<evidence type="ECO:0000256" key="5">
    <source>
        <dbReference type="ARBA" id="ARBA00022719"/>
    </source>
</evidence>
<dbReference type="GeneID" id="33946722"/>
<dbReference type="EMBL" id="MH124235">
    <property type="protein sequence ID" value="AYB71647.1"/>
    <property type="molecule type" value="Genomic_DNA"/>
</dbReference>
<dbReference type="InterPro" id="IPR001133">
    <property type="entry name" value="NADH_UbQ_OxRdtase_chain4L/K"/>
</dbReference>
<dbReference type="EC" id="7.1.1.-" evidence="10"/>
<dbReference type="GO" id="GO:0016655">
    <property type="term" value="F:oxidoreductase activity, acting on NAD(P)H, quinone or similar compound as acceptor"/>
    <property type="evidence" value="ECO:0007669"/>
    <property type="project" value="UniProtKB-UniRule"/>
</dbReference>
<evidence type="ECO:0000256" key="3">
    <source>
        <dbReference type="ARBA" id="ARBA00022448"/>
    </source>
</evidence>
<evidence type="ECO:0000256" key="8">
    <source>
        <dbReference type="ARBA" id="ARBA00022989"/>
    </source>
</evidence>
<keyword evidence="5 10" id="KW-0874">Quinone</keyword>
<comment type="subunit">
    <text evidence="10">NDH is composed of at least 16 different subunits, 5 of which are encoded in the nucleus.</text>
</comment>
<comment type="similarity">
    <text evidence="2 10">Belongs to the complex I subunit 4L family.</text>
</comment>
<dbReference type="PANTHER" id="PTHR11434">
    <property type="entry name" value="NADH-UBIQUINONE OXIDOREDUCTASE SUBUNIT ND4L"/>
    <property type="match status" value="1"/>
</dbReference>
<dbReference type="GO" id="GO:0009535">
    <property type="term" value="C:chloroplast thylakoid membrane"/>
    <property type="evidence" value="ECO:0007669"/>
    <property type="project" value="UniProtKB-SubCell"/>
</dbReference>
<keyword evidence="10" id="KW-0520">NAD</keyword>
<evidence type="ECO:0000313" key="11">
    <source>
        <dbReference type="EMBL" id="ASU94527.1"/>
    </source>
</evidence>
<keyword evidence="8 10" id="KW-1133">Transmembrane helix</keyword>
<keyword evidence="3 10" id="KW-0813">Transport</keyword>
<evidence type="ECO:0000256" key="1">
    <source>
        <dbReference type="ARBA" id="ARBA00004141"/>
    </source>
</evidence>
<keyword evidence="10" id="KW-0793">Thylakoid</keyword>
<name>A0A248RAM2_DEPLA</name>
<reference evidence="12" key="2">
    <citation type="journal article" date="2018" name="Front. Plant Sci.">
        <title>Organelle Genome Inheritance in Deparia Ferns (Athyriaceae, Aspleniineae, Polypodiales).</title>
        <authorList>
            <person name="Kuo L.Y."/>
            <person name="Tang T.Y."/>
            <person name="Li F.W."/>
            <person name="Su H.J."/>
            <person name="Chiou W.L."/>
            <person name="Huang Y.M."/>
            <person name="Wang C.N."/>
        </authorList>
    </citation>
    <scope>NUCLEOTIDE SEQUENCE</scope>
</reference>